<protein>
    <recommendedName>
        <fullName evidence="4">HTH asnC-type domain-containing protein</fullName>
    </recommendedName>
</protein>
<dbReference type="PROSITE" id="PS00519">
    <property type="entry name" value="HTH_ASNC_1"/>
    <property type="match status" value="1"/>
</dbReference>
<dbReference type="InterPro" id="IPR019888">
    <property type="entry name" value="Tscrpt_reg_AsnC-like"/>
</dbReference>
<dbReference type="GO" id="GO:0006355">
    <property type="term" value="P:regulation of DNA-templated transcription"/>
    <property type="evidence" value="ECO:0007669"/>
    <property type="project" value="UniProtKB-ARBA"/>
</dbReference>
<evidence type="ECO:0000256" key="3">
    <source>
        <dbReference type="ARBA" id="ARBA00023163"/>
    </source>
</evidence>
<dbReference type="GO" id="GO:0005829">
    <property type="term" value="C:cytosol"/>
    <property type="evidence" value="ECO:0007669"/>
    <property type="project" value="TreeGrafter"/>
</dbReference>
<sequence length="198" mass="22374">MTVRYRAKSSLGGTYLPNSAEFPIDFAQDLSSNANPFQKESAVETPPLTPADRQILHYLQEDPRISMADLAERMNSSSSPVWRRVKRLQEIGVIRGYHLDLDRKTLGFGIDAFVFVKITSHHERDAVEFENSLQPIDQVLSCYILSGAEDYLLRIVAPDLDEFANFSRKILAALPHVREVRSAFAMHTIKESSRLPLG</sequence>
<keyword evidence="3" id="KW-0804">Transcription</keyword>
<dbReference type="CDD" id="cd00090">
    <property type="entry name" value="HTH_ARSR"/>
    <property type="match status" value="1"/>
</dbReference>
<dbReference type="Gene3D" id="1.10.10.10">
    <property type="entry name" value="Winged helix-like DNA-binding domain superfamily/Winged helix DNA-binding domain"/>
    <property type="match status" value="1"/>
</dbReference>
<dbReference type="InterPro" id="IPR000485">
    <property type="entry name" value="AsnC-type_HTH_dom"/>
</dbReference>
<dbReference type="PANTHER" id="PTHR30154:SF34">
    <property type="entry name" value="TRANSCRIPTIONAL REGULATOR AZLB"/>
    <property type="match status" value="1"/>
</dbReference>
<keyword evidence="1" id="KW-0805">Transcription regulation</keyword>
<evidence type="ECO:0000313" key="6">
    <source>
        <dbReference type="Proteomes" id="UP000494102"/>
    </source>
</evidence>
<dbReference type="PRINTS" id="PR00033">
    <property type="entry name" value="HTHASNC"/>
</dbReference>
<organism evidence="5 6">
    <name type="scientific">Paraburkholderia phenoliruptrix</name>
    <dbReference type="NCBI Taxonomy" id="252970"/>
    <lineage>
        <taxon>Bacteria</taxon>
        <taxon>Pseudomonadati</taxon>
        <taxon>Pseudomonadota</taxon>
        <taxon>Betaproteobacteria</taxon>
        <taxon>Burkholderiales</taxon>
        <taxon>Burkholderiaceae</taxon>
        <taxon>Paraburkholderia</taxon>
    </lineage>
</organism>
<dbReference type="PROSITE" id="PS50956">
    <property type="entry name" value="HTH_ASNC_2"/>
    <property type="match status" value="1"/>
</dbReference>
<dbReference type="InterPro" id="IPR036388">
    <property type="entry name" value="WH-like_DNA-bd_sf"/>
</dbReference>
<keyword evidence="2" id="KW-0238">DNA-binding</keyword>
<dbReference type="PANTHER" id="PTHR30154">
    <property type="entry name" value="LEUCINE-RESPONSIVE REGULATORY PROTEIN"/>
    <property type="match status" value="1"/>
</dbReference>
<dbReference type="EMBL" id="CADILN010000002">
    <property type="protein sequence ID" value="CAB4047937.1"/>
    <property type="molecule type" value="Genomic_DNA"/>
</dbReference>
<dbReference type="InterPro" id="IPR019887">
    <property type="entry name" value="Tscrpt_reg_AsnC/Lrp_C"/>
</dbReference>
<dbReference type="Pfam" id="PF13412">
    <property type="entry name" value="HTH_24"/>
    <property type="match status" value="1"/>
</dbReference>
<name>A0A6J5K2J4_9BURK</name>
<dbReference type="Gene3D" id="3.30.70.920">
    <property type="match status" value="1"/>
</dbReference>
<gene>
    <name evidence="5" type="ORF">LMG9964_01571</name>
</gene>
<evidence type="ECO:0000256" key="2">
    <source>
        <dbReference type="ARBA" id="ARBA00023125"/>
    </source>
</evidence>
<dbReference type="GO" id="GO:0043200">
    <property type="term" value="P:response to amino acid"/>
    <property type="evidence" value="ECO:0007669"/>
    <property type="project" value="TreeGrafter"/>
</dbReference>
<dbReference type="GO" id="GO:0043565">
    <property type="term" value="F:sequence-specific DNA binding"/>
    <property type="evidence" value="ECO:0007669"/>
    <property type="project" value="InterPro"/>
</dbReference>
<evidence type="ECO:0000259" key="4">
    <source>
        <dbReference type="PROSITE" id="PS50956"/>
    </source>
</evidence>
<evidence type="ECO:0000256" key="1">
    <source>
        <dbReference type="ARBA" id="ARBA00023015"/>
    </source>
</evidence>
<proteinExistence type="predicted"/>
<dbReference type="Proteomes" id="UP000494102">
    <property type="component" value="Unassembled WGS sequence"/>
</dbReference>
<reference evidence="5 6" key="1">
    <citation type="submission" date="2020-04" db="EMBL/GenBank/DDBJ databases">
        <authorList>
            <person name="De Canck E."/>
        </authorList>
    </citation>
    <scope>NUCLEOTIDE SEQUENCE [LARGE SCALE GENOMIC DNA]</scope>
    <source>
        <strain evidence="5 6">LMG 9964</strain>
    </source>
</reference>
<dbReference type="InterPro" id="IPR036390">
    <property type="entry name" value="WH_DNA-bd_sf"/>
</dbReference>
<dbReference type="Pfam" id="PF01037">
    <property type="entry name" value="AsnC_trans_reg"/>
    <property type="match status" value="1"/>
</dbReference>
<dbReference type="InterPro" id="IPR011991">
    <property type="entry name" value="ArsR-like_HTH"/>
</dbReference>
<accession>A0A6J5K2J4</accession>
<evidence type="ECO:0000313" key="5">
    <source>
        <dbReference type="EMBL" id="CAB4047937.1"/>
    </source>
</evidence>
<feature type="domain" description="HTH asnC-type" evidence="4">
    <location>
        <begin position="48"/>
        <end position="109"/>
    </location>
</feature>
<dbReference type="InterPro" id="IPR019885">
    <property type="entry name" value="Tscrpt_reg_HTH_AsnC-type_CS"/>
</dbReference>
<dbReference type="SUPFAM" id="SSF46785">
    <property type="entry name" value="Winged helix' DNA-binding domain"/>
    <property type="match status" value="1"/>
</dbReference>
<dbReference type="AlphaFoldDB" id="A0A6J5K2J4"/>
<dbReference type="SMART" id="SM00344">
    <property type="entry name" value="HTH_ASNC"/>
    <property type="match status" value="1"/>
</dbReference>